<gene>
    <name evidence="2" type="ORF">Adt_38210</name>
    <name evidence="3" type="ORF">Adt_38211</name>
</gene>
<reference evidence="3" key="2">
    <citation type="submission" date="2024-07" db="EMBL/GenBank/DDBJ databases">
        <title>Two chromosome-level genome assemblies of Korean endemic species Abeliophyllum distichum and Forsythia ovata (Oleaceae).</title>
        <authorList>
            <person name="Mun J.H."/>
        </authorList>
    </citation>
    <scope>NUCLEOTIDE SEQUENCE</scope>
    <source>
        <strain evidence="3">KNKB198505000391</strain>
        <tissue evidence="3">Leaf</tissue>
    </source>
</reference>
<dbReference type="Proteomes" id="UP001604336">
    <property type="component" value="Unassembled WGS sequence"/>
</dbReference>
<evidence type="ECO:0000313" key="2">
    <source>
        <dbReference type="EMBL" id="KAL2470074.1"/>
    </source>
</evidence>
<reference evidence="4" key="1">
    <citation type="submission" date="2024-07" db="EMBL/GenBank/DDBJ databases">
        <title>Two chromosome-level genome assemblies of Korean endemic species Abeliophyllum distichum and Forsythia ovata (Oleaceae).</title>
        <authorList>
            <person name="Jang H."/>
        </authorList>
    </citation>
    <scope>NUCLEOTIDE SEQUENCE [LARGE SCALE GENOMIC DNA]</scope>
</reference>
<name>A0ABD1Q1L4_9LAMI</name>
<comment type="caution">
    <text evidence="3">The sequence shown here is derived from an EMBL/GenBank/DDBJ whole genome shotgun (WGS) entry which is preliminary data.</text>
</comment>
<accession>A0ABD1Q1L4</accession>
<proteinExistence type="predicted"/>
<dbReference type="PANTHER" id="PTHR48449">
    <property type="entry name" value="DUF1985 DOMAIN-CONTAINING PROTEIN"/>
    <property type="match status" value="1"/>
</dbReference>
<evidence type="ECO:0000313" key="4">
    <source>
        <dbReference type="Proteomes" id="UP001604336"/>
    </source>
</evidence>
<organism evidence="3 4">
    <name type="scientific">Abeliophyllum distichum</name>
    <dbReference type="NCBI Taxonomy" id="126358"/>
    <lineage>
        <taxon>Eukaryota</taxon>
        <taxon>Viridiplantae</taxon>
        <taxon>Streptophyta</taxon>
        <taxon>Embryophyta</taxon>
        <taxon>Tracheophyta</taxon>
        <taxon>Spermatophyta</taxon>
        <taxon>Magnoliopsida</taxon>
        <taxon>eudicotyledons</taxon>
        <taxon>Gunneridae</taxon>
        <taxon>Pentapetalae</taxon>
        <taxon>asterids</taxon>
        <taxon>lamiids</taxon>
        <taxon>Lamiales</taxon>
        <taxon>Oleaceae</taxon>
        <taxon>Forsythieae</taxon>
        <taxon>Abeliophyllum</taxon>
    </lineage>
</organism>
<dbReference type="EMBL" id="JBFOLK010000012">
    <property type="protein sequence ID" value="KAL2470075.1"/>
    <property type="molecule type" value="Genomic_DNA"/>
</dbReference>
<protein>
    <recommendedName>
        <fullName evidence="1">DUF1985 domain-containing protein</fullName>
    </recommendedName>
</protein>
<dbReference type="InterPro" id="IPR015410">
    <property type="entry name" value="DUF1985"/>
</dbReference>
<evidence type="ECO:0000313" key="3">
    <source>
        <dbReference type="EMBL" id="KAL2470075.1"/>
    </source>
</evidence>
<dbReference type="EMBL" id="JBFOLK010000012">
    <property type="protein sequence ID" value="KAL2470074.1"/>
    <property type="molecule type" value="Genomic_DNA"/>
</dbReference>
<dbReference type="PANTHER" id="PTHR48449:SF1">
    <property type="entry name" value="DUF1985 DOMAIN-CONTAINING PROTEIN"/>
    <property type="match status" value="1"/>
</dbReference>
<feature type="domain" description="DUF1985" evidence="1">
    <location>
        <begin position="49"/>
        <end position="182"/>
    </location>
</feature>
<evidence type="ECO:0000259" key="1">
    <source>
        <dbReference type="Pfam" id="PF09331"/>
    </source>
</evidence>
<sequence>MVSAPPDVILNLNSKMNEAQKGLFGISCFGNFLDLNELHIQHQLIHKMLLMEVKQPKKDEMWFKISGKLIRFSIEEFCVITGLKSIGCDDLSKMKSGRAFLRQKYFSHLKCIYRKDVEDVFMSMPANSADEDVVKIGMLYLITSFLFTTPYKKLVNEATFSLIESEDIETYAWGKELFKNTFNYLKIAMTKRTYDETMKKEIFTYRLYGFPLAFQSWIYESLPCLDGKICKRLDYNWPRILNWTNSATRVTAAELETLDLPDLEIRGIEPDEEERCASYLTGLYQINRAAPVIEEVDDDDFVDPPVRLKKSLRTDPLRACNESKNAKNSTSSMKEDERRRYNEKLNKMLSDIRLRQDQIISQQVDLKIEVRAIQRSVEEMIGGFLEELKAKLDGRCSTEVNHGQIVVYKSLNTGIGTGMGEQQNISDLLDDNFYTDDVMEQVEEIIKSAEKLKHSNEIESEGPDVFIDEVATEIPVKRQRKPGILTKSPYVQGRQPIRESTSSFRFDACAFDIGLGQPLIEDVRSFDEWFHDGYRPDNM</sequence>
<dbReference type="AlphaFoldDB" id="A0ABD1Q1L4"/>
<keyword evidence="4" id="KW-1185">Reference proteome</keyword>
<dbReference type="Pfam" id="PF09331">
    <property type="entry name" value="DUF1985"/>
    <property type="match status" value="1"/>
</dbReference>